<keyword evidence="3" id="KW-1185">Reference proteome</keyword>
<name>A0A401YT41_9ACTN</name>
<gene>
    <name evidence="2" type="primary">mhpD</name>
    <name evidence="2" type="ORF">EHYA_05467</name>
</gene>
<organism evidence="2 3">
    <name type="scientific">Embleya hyalina</name>
    <dbReference type="NCBI Taxonomy" id="516124"/>
    <lineage>
        <taxon>Bacteria</taxon>
        <taxon>Bacillati</taxon>
        <taxon>Actinomycetota</taxon>
        <taxon>Actinomycetes</taxon>
        <taxon>Kitasatosporales</taxon>
        <taxon>Streptomycetaceae</taxon>
        <taxon>Embleya</taxon>
    </lineage>
</organism>
<dbReference type="InterPro" id="IPR036663">
    <property type="entry name" value="Fumarylacetoacetase_C_sf"/>
</dbReference>
<feature type="compositionally biased region" description="Basic and acidic residues" evidence="1">
    <location>
        <begin position="1"/>
        <end position="22"/>
    </location>
</feature>
<dbReference type="Gene3D" id="3.90.850.10">
    <property type="entry name" value="Fumarylacetoacetase-like, C-terminal domain"/>
    <property type="match status" value="1"/>
</dbReference>
<accession>A0A401YT41</accession>
<dbReference type="GO" id="GO:0003824">
    <property type="term" value="F:catalytic activity"/>
    <property type="evidence" value="ECO:0007669"/>
    <property type="project" value="InterPro"/>
</dbReference>
<reference evidence="2 3" key="1">
    <citation type="submission" date="2018-12" db="EMBL/GenBank/DDBJ databases">
        <title>Draft genome sequence of Embleya hyalina NBRC 13850T.</title>
        <authorList>
            <person name="Komaki H."/>
            <person name="Hosoyama A."/>
            <person name="Kimura A."/>
            <person name="Ichikawa N."/>
            <person name="Tamura T."/>
        </authorList>
    </citation>
    <scope>NUCLEOTIDE SEQUENCE [LARGE SCALE GENOMIC DNA]</scope>
    <source>
        <strain evidence="2 3">NBRC 13850</strain>
    </source>
</reference>
<comment type="caution">
    <text evidence="2">The sequence shown here is derived from an EMBL/GenBank/DDBJ whole genome shotgun (WGS) entry which is preliminary data.</text>
</comment>
<evidence type="ECO:0000256" key="1">
    <source>
        <dbReference type="SAM" id="MobiDB-lite"/>
    </source>
</evidence>
<evidence type="ECO:0000313" key="3">
    <source>
        <dbReference type="Proteomes" id="UP000286931"/>
    </source>
</evidence>
<dbReference type="EMBL" id="BIFH01000025">
    <property type="protein sequence ID" value="GCD97771.1"/>
    <property type="molecule type" value="Genomic_DNA"/>
</dbReference>
<dbReference type="AlphaFoldDB" id="A0A401YT41"/>
<dbReference type="RefSeq" id="WP_174861435.1">
    <property type="nucleotide sequence ID" value="NZ_BIFH01000025.1"/>
</dbReference>
<protein>
    <submittedName>
        <fullName evidence="2">2-keto-4-pentenoate hydratase</fullName>
    </submittedName>
</protein>
<feature type="region of interest" description="Disordered" evidence="1">
    <location>
        <begin position="1"/>
        <end position="46"/>
    </location>
</feature>
<sequence>MTERPGDPRIARVADRPYEADRAGTAIPPIRTELPDGDPAATGYATQRHNVARRITEGRRPVGHKIGP</sequence>
<dbReference type="SUPFAM" id="SSF56529">
    <property type="entry name" value="FAH"/>
    <property type="match status" value="1"/>
</dbReference>
<proteinExistence type="predicted"/>
<evidence type="ECO:0000313" key="2">
    <source>
        <dbReference type="EMBL" id="GCD97771.1"/>
    </source>
</evidence>
<dbReference type="Proteomes" id="UP000286931">
    <property type="component" value="Unassembled WGS sequence"/>
</dbReference>